<gene>
    <name evidence="1" type="ORF">LCGC14_0611800</name>
</gene>
<sequence>MRYREIDALLREAESRLELAAALKDGKAAKEFRKEREALETAVGGKKRLDEADKILSSAENESAKIIASAETEVRGIVRVADDNIKAEVQALEKKEAGLAVALDDAVSHKKANKQKSLELENAALAIKGREETANDRDLHLNNRESKVIAGEEQIVVREREVTERKQRLEKAW</sequence>
<comment type="caution">
    <text evidence="1">The sequence shown here is derived from an EMBL/GenBank/DDBJ whole genome shotgun (WGS) entry which is preliminary data.</text>
</comment>
<dbReference type="EMBL" id="LAZR01001016">
    <property type="protein sequence ID" value="KKN52491.1"/>
    <property type="molecule type" value="Genomic_DNA"/>
</dbReference>
<proteinExistence type="predicted"/>
<reference evidence="1" key="1">
    <citation type="journal article" date="2015" name="Nature">
        <title>Complex archaea that bridge the gap between prokaryotes and eukaryotes.</title>
        <authorList>
            <person name="Spang A."/>
            <person name="Saw J.H."/>
            <person name="Jorgensen S.L."/>
            <person name="Zaremba-Niedzwiedzka K."/>
            <person name="Martijn J."/>
            <person name="Lind A.E."/>
            <person name="van Eijk R."/>
            <person name="Schleper C."/>
            <person name="Guy L."/>
            <person name="Ettema T.J."/>
        </authorList>
    </citation>
    <scope>NUCLEOTIDE SEQUENCE</scope>
</reference>
<dbReference type="AlphaFoldDB" id="A0A0F9TTN9"/>
<organism evidence="1">
    <name type="scientific">marine sediment metagenome</name>
    <dbReference type="NCBI Taxonomy" id="412755"/>
    <lineage>
        <taxon>unclassified sequences</taxon>
        <taxon>metagenomes</taxon>
        <taxon>ecological metagenomes</taxon>
    </lineage>
</organism>
<accession>A0A0F9TTN9</accession>
<protein>
    <submittedName>
        <fullName evidence="1">Uncharacterized protein</fullName>
    </submittedName>
</protein>
<evidence type="ECO:0000313" key="1">
    <source>
        <dbReference type="EMBL" id="KKN52491.1"/>
    </source>
</evidence>
<name>A0A0F9TTN9_9ZZZZ</name>